<keyword evidence="1" id="KW-0732">Signal</keyword>
<protein>
    <submittedName>
        <fullName evidence="2">Uncharacterized protein</fullName>
    </submittedName>
</protein>
<evidence type="ECO:0000313" key="2">
    <source>
        <dbReference type="EMBL" id="KAL2044638.1"/>
    </source>
</evidence>
<reference evidence="2 3" key="1">
    <citation type="submission" date="2024-09" db="EMBL/GenBank/DDBJ databases">
        <title>Rethinking Asexuality: The Enigmatic Case of Functional Sexual Genes in Lepraria (Stereocaulaceae).</title>
        <authorList>
            <person name="Doellman M."/>
            <person name="Sun Y."/>
            <person name="Barcenas-Pena A."/>
            <person name="Lumbsch H.T."/>
            <person name="Grewe F."/>
        </authorList>
    </citation>
    <scope>NUCLEOTIDE SEQUENCE [LARGE SCALE GENOMIC DNA]</scope>
    <source>
        <strain evidence="2 3">Grewe 0041</strain>
    </source>
</reference>
<dbReference type="EMBL" id="JBHFEH010000172">
    <property type="protein sequence ID" value="KAL2044638.1"/>
    <property type="molecule type" value="Genomic_DNA"/>
</dbReference>
<feature type="signal peptide" evidence="1">
    <location>
        <begin position="1"/>
        <end position="17"/>
    </location>
</feature>
<sequence length="377" mass="39169">MRFVIFCLATCVSVVLAAPSDIANRNFNNAHRALYTLDNDPSGSKILALALDGQTGQVSSPTLTSTGGNGLLGLNIGTPFGAAGTSAGPDALFGQGAVVVSQNYLFVVNPGSHTLSLFVIRPWDPLHPQLVGRPVDTQGDFPTSVDYSVRRHRVACVLNGGSQGRTYAGVTGPPGTGSQVSFNPDGSAVLVTIKGAPGPPAVSGSLGMFSVNRRGDVSATAVVSDRRLDYGLQHQFLGSNTVAMITDPTFGAAFVTIGSDLTVTETKHISCPWQGAACWGAYSRRYDAAYVVDAGHPNITVLDPTSGATKGVISYDAASKGGFDTVIDRQWLYALTGDSSMLVVQLHGNGGQQAQKLSLADYGTAGHWQGLAAWPLA</sequence>
<dbReference type="InterPro" id="IPR011048">
    <property type="entry name" value="Haem_d1_sf"/>
</dbReference>
<organism evidence="2 3">
    <name type="scientific">Lepraria finkii</name>
    <dbReference type="NCBI Taxonomy" id="1340010"/>
    <lineage>
        <taxon>Eukaryota</taxon>
        <taxon>Fungi</taxon>
        <taxon>Dikarya</taxon>
        <taxon>Ascomycota</taxon>
        <taxon>Pezizomycotina</taxon>
        <taxon>Lecanoromycetes</taxon>
        <taxon>OSLEUM clade</taxon>
        <taxon>Lecanoromycetidae</taxon>
        <taxon>Lecanorales</taxon>
        <taxon>Lecanorineae</taxon>
        <taxon>Stereocaulaceae</taxon>
        <taxon>Lepraria</taxon>
    </lineage>
</organism>
<keyword evidence="3" id="KW-1185">Reference proteome</keyword>
<feature type="chain" id="PRO_5046421297" evidence="1">
    <location>
        <begin position="18"/>
        <end position="377"/>
    </location>
</feature>
<comment type="caution">
    <text evidence="2">The sequence shown here is derived from an EMBL/GenBank/DDBJ whole genome shotgun (WGS) entry which is preliminary data.</text>
</comment>
<evidence type="ECO:0000313" key="3">
    <source>
        <dbReference type="Proteomes" id="UP001590951"/>
    </source>
</evidence>
<name>A0ABR4AFR3_9LECA</name>
<gene>
    <name evidence="2" type="ORF">ABVK25_012272</name>
</gene>
<accession>A0ABR4AFR3</accession>
<proteinExistence type="predicted"/>
<dbReference type="Proteomes" id="UP001590951">
    <property type="component" value="Unassembled WGS sequence"/>
</dbReference>
<dbReference type="SUPFAM" id="SSF51004">
    <property type="entry name" value="C-terminal (heme d1) domain of cytochrome cd1-nitrite reductase"/>
    <property type="match status" value="1"/>
</dbReference>
<evidence type="ECO:0000256" key="1">
    <source>
        <dbReference type="SAM" id="SignalP"/>
    </source>
</evidence>